<organism evidence="1 2">
    <name type="scientific">Geoglobus acetivorans</name>
    <dbReference type="NCBI Taxonomy" id="565033"/>
    <lineage>
        <taxon>Archaea</taxon>
        <taxon>Methanobacteriati</taxon>
        <taxon>Methanobacteriota</taxon>
        <taxon>Archaeoglobi</taxon>
        <taxon>Archaeoglobales</taxon>
        <taxon>Archaeoglobaceae</taxon>
        <taxon>Geoglobus</taxon>
    </lineage>
</organism>
<reference evidence="1 2" key="1">
    <citation type="journal article" date="2015" name="Appl. Environ. Microbiol.">
        <title>The Geoglobus acetivorans genome: Fe(III) reduction, acetate utilization, autotrophic growth, and degradation of aromatic compounds in a hyperthermophilic archaeon.</title>
        <authorList>
            <person name="Mardanov A.V."/>
            <person name="Slododkina G.B."/>
            <person name="Slobodkin A.I."/>
            <person name="Beletsky A.V."/>
            <person name="Gavrilov S.N."/>
            <person name="Kublanov I.V."/>
            <person name="Bonch-Osmolovskaya E.A."/>
            <person name="Skryabin K.G."/>
            <person name="Ravin N.V."/>
        </authorList>
    </citation>
    <scope>NUCLEOTIDE SEQUENCE [LARGE SCALE GENOMIC DNA]</scope>
    <source>
        <strain evidence="1 2">SBH6</strain>
    </source>
</reference>
<dbReference type="KEGG" id="gac:GACE_1665"/>
<dbReference type="EMBL" id="CP009552">
    <property type="protein sequence ID" value="AIY90696.1"/>
    <property type="molecule type" value="Genomic_DNA"/>
</dbReference>
<dbReference type="GeneID" id="24798242"/>
<dbReference type="eggNOG" id="arCOG01521">
    <property type="taxonomic scope" value="Archaea"/>
</dbReference>
<gene>
    <name evidence="1" type="ORF">GACE_1665</name>
</gene>
<dbReference type="SUPFAM" id="SSF51905">
    <property type="entry name" value="FAD/NAD(P)-binding domain"/>
    <property type="match status" value="1"/>
</dbReference>
<dbReference type="PANTHER" id="PTHR43734:SF1">
    <property type="entry name" value="PHYTOENE DESATURASE"/>
    <property type="match status" value="1"/>
</dbReference>
<dbReference type="STRING" id="565033.GACE_1665"/>
<dbReference type="InterPro" id="IPR036188">
    <property type="entry name" value="FAD/NAD-bd_sf"/>
</dbReference>
<dbReference type="Gene3D" id="3.90.660.50">
    <property type="match status" value="1"/>
</dbReference>
<dbReference type="Proteomes" id="UP000030624">
    <property type="component" value="Chromosome"/>
</dbReference>
<dbReference type="RefSeq" id="WP_048092611.1">
    <property type="nucleotide sequence ID" value="NZ_CP009552.1"/>
</dbReference>
<proteinExistence type="predicted"/>
<dbReference type="PRINTS" id="PR00419">
    <property type="entry name" value="ADXRDTASE"/>
</dbReference>
<dbReference type="Gene3D" id="3.50.50.60">
    <property type="entry name" value="FAD/NAD(P)-binding domain"/>
    <property type="match status" value="1"/>
</dbReference>
<accession>A0A0A7GIE0</accession>
<sequence>MRVGIIGAGLGGLLTGAILASKGEEVEIFEKLPFPGGRFTSILYRGYEVSTGALHMIPHGSRGPLARLLRKAGADVEIVNSNPEAEILWDGEFEKVTRKSFPFSDGLKLNLETLLLKLGRDRKLDEFSKSLSEKASKTLEAFLGWSLSVFPDQMRFSELMPIVEQTMKYRGPGVPVGGCRAVIDELVEIIESNGGKINLRCEISAIRPEGSVKIYGKDEREFDVLISNIGHRLTMKLAGKEISTPPESRGVKYTIALKEPFIGHSGVLLTPGRKISGMNEVTNADDNLGEKHMLQAHQPLRDGRIEEIAEGLRDLREILKGYEYEIIAVQSYRGDWPVNRVMAGKDTGCRTPFENVYVVGDGAKGKDIEVDGIALGVENLLEELYD</sequence>
<protein>
    <submittedName>
        <fullName evidence="1">Phytoene dehydrogenase</fullName>
    </submittedName>
</protein>
<evidence type="ECO:0000313" key="2">
    <source>
        <dbReference type="Proteomes" id="UP000030624"/>
    </source>
</evidence>
<dbReference type="Pfam" id="PF13450">
    <property type="entry name" value="NAD_binding_8"/>
    <property type="match status" value="1"/>
</dbReference>
<name>A0A0A7GIE0_GEOAI</name>
<dbReference type="PANTHER" id="PTHR43734">
    <property type="entry name" value="PHYTOENE DESATURASE"/>
    <property type="match status" value="1"/>
</dbReference>
<dbReference type="AlphaFoldDB" id="A0A0A7GIE0"/>
<dbReference type="HOGENOM" id="CLU_668371_0_0_2"/>
<evidence type="ECO:0000313" key="1">
    <source>
        <dbReference type="EMBL" id="AIY90696.1"/>
    </source>
</evidence>